<dbReference type="Pfam" id="PF04954">
    <property type="entry name" value="SIP"/>
    <property type="match status" value="1"/>
</dbReference>
<gene>
    <name evidence="2" type="ORF">FPZ11_13810</name>
</gene>
<dbReference type="RefSeq" id="WP_146321724.1">
    <property type="nucleotide sequence ID" value="NZ_CP042305.1"/>
</dbReference>
<reference evidence="2 3" key="1">
    <citation type="submission" date="2019-07" db="EMBL/GenBank/DDBJ databases">
        <title>Full genome sequence of Humibacter sp. WJ7-1.</title>
        <authorList>
            <person name="Im W.-T."/>
        </authorList>
    </citation>
    <scope>NUCLEOTIDE SEQUENCE [LARGE SCALE GENOMIC DNA]</scope>
    <source>
        <strain evidence="2 3">WJ7-1</strain>
    </source>
</reference>
<dbReference type="GO" id="GO:0016491">
    <property type="term" value="F:oxidoreductase activity"/>
    <property type="evidence" value="ECO:0007669"/>
    <property type="project" value="InterPro"/>
</dbReference>
<keyword evidence="3" id="KW-1185">Reference proteome</keyword>
<feature type="domain" description="FAD-binding FR-type" evidence="1">
    <location>
        <begin position="11"/>
        <end position="150"/>
    </location>
</feature>
<evidence type="ECO:0000259" key="1">
    <source>
        <dbReference type="PROSITE" id="PS51384"/>
    </source>
</evidence>
<dbReference type="AlphaFoldDB" id="A0A5B8M8D7"/>
<dbReference type="Gene3D" id="3.40.50.80">
    <property type="entry name" value="Nucleotide-binding domain of ferredoxin-NADP reductase (FNR) module"/>
    <property type="match status" value="1"/>
</dbReference>
<dbReference type="InterPro" id="IPR039374">
    <property type="entry name" value="SIP_fam"/>
</dbReference>
<dbReference type="InterPro" id="IPR017927">
    <property type="entry name" value="FAD-bd_FR_type"/>
</dbReference>
<dbReference type="KEGG" id="huw:FPZ11_13810"/>
<name>A0A5B8M8D7_9MICO</name>
<dbReference type="InterPro" id="IPR013113">
    <property type="entry name" value="SIP_FAD-bd"/>
</dbReference>
<evidence type="ECO:0000313" key="2">
    <source>
        <dbReference type="EMBL" id="QDZ15690.1"/>
    </source>
</evidence>
<dbReference type="Proteomes" id="UP000320216">
    <property type="component" value="Chromosome"/>
</dbReference>
<evidence type="ECO:0000313" key="3">
    <source>
        <dbReference type="Proteomes" id="UP000320216"/>
    </source>
</evidence>
<dbReference type="SUPFAM" id="SSF63380">
    <property type="entry name" value="Riboflavin synthase domain-like"/>
    <property type="match status" value="1"/>
</dbReference>
<dbReference type="Pfam" id="PF08021">
    <property type="entry name" value="FAD_binding_9"/>
    <property type="match status" value="1"/>
</dbReference>
<dbReference type="EMBL" id="CP042305">
    <property type="protein sequence ID" value="QDZ15690.1"/>
    <property type="molecule type" value="Genomic_DNA"/>
</dbReference>
<dbReference type="CDD" id="cd06193">
    <property type="entry name" value="siderophore_interacting"/>
    <property type="match status" value="1"/>
</dbReference>
<sequence>MPTREHVRHEMAIRRLSVSHVEQVTPSIVRVTFIGDALNDFSSPGPTDHVKVFFPDPANGKLTVPELRADGIHRPTDGVIISRDYTPRQFRPAPFGAAELDIDFVLHSPDHAHGNPTDPAGGGPASAWAAAAKPGDEVAIGGPRGSRLAPQDVTDAVLIADETALPSLTRWLDTLPESARITALIDAADEEVEPYLTEEQAARASVEWLYRIDGPGQLDEAVRSLTLPEGVYVWAAGEASTLIPVRRYLKQEAGLQPDQLDVQGYWKRGVVNRDHHEPLDPSDPD</sequence>
<dbReference type="Gene3D" id="2.40.30.10">
    <property type="entry name" value="Translation factors"/>
    <property type="match status" value="1"/>
</dbReference>
<dbReference type="PANTHER" id="PTHR30157">
    <property type="entry name" value="FERRIC REDUCTASE, NADPH-DEPENDENT"/>
    <property type="match status" value="1"/>
</dbReference>
<dbReference type="InterPro" id="IPR007037">
    <property type="entry name" value="SIP_rossman_dom"/>
</dbReference>
<dbReference type="OrthoDB" id="9814826at2"/>
<proteinExistence type="predicted"/>
<protein>
    <submittedName>
        <fullName evidence="2">Siderophore-interacting protein</fullName>
    </submittedName>
</protein>
<accession>A0A5B8M8D7</accession>
<dbReference type="PANTHER" id="PTHR30157:SF0">
    <property type="entry name" value="NADPH-DEPENDENT FERRIC-CHELATE REDUCTASE"/>
    <property type="match status" value="1"/>
</dbReference>
<organism evidence="2 3">
    <name type="scientific">Humibacter ginsenosidimutans</name>
    <dbReference type="NCBI Taxonomy" id="2599293"/>
    <lineage>
        <taxon>Bacteria</taxon>
        <taxon>Bacillati</taxon>
        <taxon>Actinomycetota</taxon>
        <taxon>Actinomycetes</taxon>
        <taxon>Micrococcales</taxon>
        <taxon>Microbacteriaceae</taxon>
        <taxon>Humibacter</taxon>
    </lineage>
</organism>
<dbReference type="PROSITE" id="PS51384">
    <property type="entry name" value="FAD_FR"/>
    <property type="match status" value="1"/>
</dbReference>
<dbReference type="InterPro" id="IPR039261">
    <property type="entry name" value="FNR_nucleotide-bd"/>
</dbReference>
<dbReference type="InterPro" id="IPR017938">
    <property type="entry name" value="Riboflavin_synthase-like_b-brl"/>
</dbReference>